<keyword evidence="2 4" id="KW-0396">Initiation factor</keyword>
<dbReference type="GO" id="GO:0032790">
    <property type="term" value="P:ribosome disassembly"/>
    <property type="evidence" value="ECO:0007669"/>
    <property type="project" value="TreeGrafter"/>
</dbReference>
<dbReference type="EMBL" id="MEZJ01000012">
    <property type="protein sequence ID" value="OGD54529.1"/>
    <property type="molecule type" value="Genomic_DNA"/>
</dbReference>
<dbReference type="HAMAP" id="MF_00080">
    <property type="entry name" value="IF_3"/>
    <property type="match status" value="1"/>
</dbReference>
<evidence type="ECO:0000256" key="1">
    <source>
        <dbReference type="ARBA" id="ARBA00005439"/>
    </source>
</evidence>
<sequence length="171" mass="19950">MKRFYRINQYILSPSVRVVDEKGSQVGVMPTQEAIFKARQKGLDLVEVAPEAKPPVVKIIDFKKFKYQEDKKFREGKKKGIKQNTKEVRFTPFIAKNDFEVRIKKVIDFLGEGNNVKLSVKFVGRQFTRKEYGYKLLNEALDKLKGYGRTQDEPKWQGRLLTTTLSPFKKK</sequence>
<dbReference type="InterPro" id="IPR036787">
    <property type="entry name" value="T_IF-3_N_sf"/>
</dbReference>
<feature type="domain" description="Translation initiation factor 3 N-terminal" evidence="7">
    <location>
        <begin position="7"/>
        <end position="75"/>
    </location>
</feature>
<comment type="function">
    <text evidence="4">IF-3 binds to the 30S ribosomal subunit and shifts the equilibrium between 70S ribosomes and their 50S and 30S subunits in favor of the free subunits, thus enhancing the availability of 30S subunits on which protein synthesis initiation begins.</text>
</comment>
<dbReference type="InterPro" id="IPR001288">
    <property type="entry name" value="Translation_initiation_fac_3"/>
</dbReference>
<keyword evidence="3 4" id="KW-0648">Protein biosynthesis</keyword>
<dbReference type="Pfam" id="PF00707">
    <property type="entry name" value="IF3_C"/>
    <property type="match status" value="1"/>
</dbReference>
<proteinExistence type="inferred from homology"/>
<comment type="caution">
    <text evidence="8">The sequence shown here is derived from an EMBL/GenBank/DDBJ whole genome shotgun (WGS) entry which is preliminary data.</text>
</comment>
<dbReference type="GO" id="GO:0005737">
    <property type="term" value="C:cytoplasm"/>
    <property type="evidence" value="ECO:0007669"/>
    <property type="project" value="UniProtKB-SubCell"/>
</dbReference>
<dbReference type="GO" id="GO:0003743">
    <property type="term" value="F:translation initiation factor activity"/>
    <property type="evidence" value="ECO:0007669"/>
    <property type="project" value="UniProtKB-UniRule"/>
</dbReference>
<dbReference type="GO" id="GO:0043022">
    <property type="term" value="F:ribosome binding"/>
    <property type="evidence" value="ECO:0007669"/>
    <property type="project" value="TreeGrafter"/>
</dbReference>
<feature type="domain" description="Translation initiation factor 3 C-terminal" evidence="6">
    <location>
        <begin position="84"/>
        <end position="167"/>
    </location>
</feature>
<evidence type="ECO:0000256" key="2">
    <source>
        <dbReference type="ARBA" id="ARBA00022540"/>
    </source>
</evidence>
<gene>
    <name evidence="4" type="primary">infC</name>
    <name evidence="8" type="ORF">A3J78_01855</name>
</gene>
<dbReference type="InterPro" id="IPR019814">
    <property type="entry name" value="Translation_initiation_fac_3_N"/>
</dbReference>
<comment type="similarity">
    <text evidence="1 4">Belongs to the IF-3 family.</text>
</comment>
<dbReference type="Gene3D" id="3.30.110.10">
    <property type="entry name" value="Translation initiation factor 3 (IF-3), C-terminal domain"/>
    <property type="match status" value="1"/>
</dbReference>
<evidence type="ECO:0000256" key="3">
    <source>
        <dbReference type="ARBA" id="ARBA00022917"/>
    </source>
</evidence>
<comment type="subcellular location">
    <subcellularLocation>
        <location evidence="4">Cytoplasm</location>
    </subcellularLocation>
</comment>
<protein>
    <recommendedName>
        <fullName evidence="4 5">Translation initiation factor IF-3</fullName>
    </recommendedName>
</protein>
<reference evidence="8 9" key="1">
    <citation type="journal article" date="2016" name="Nat. Commun.">
        <title>Thousands of microbial genomes shed light on interconnected biogeochemical processes in an aquifer system.</title>
        <authorList>
            <person name="Anantharaman K."/>
            <person name="Brown C.T."/>
            <person name="Hug L.A."/>
            <person name="Sharon I."/>
            <person name="Castelle C.J."/>
            <person name="Probst A.J."/>
            <person name="Thomas B.C."/>
            <person name="Singh A."/>
            <person name="Wilkins M.J."/>
            <person name="Karaoz U."/>
            <person name="Brodie E.L."/>
            <person name="Williams K.H."/>
            <person name="Hubbard S.S."/>
            <person name="Banfield J.F."/>
        </authorList>
    </citation>
    <scope>NUCLEOTIDE SEQUENCE [LARGE SCALE GENOMIC DNA]</scope>
</reference>
<name>A0A1F5DH71_9BACT</name>
<evidence type="ECO:0000313" key="9">
    <source>
        <dbReference type="Proteomes" id="UP000178758"/>
    </source>
</evidence>
<dbReference type="InterPro" id="IPR019815">
    <property type="entry name" value="Translation_initiation_fac_3_C"/>
</dbReference>
<accession>A0A1F5DH71</accession>
<evidence type="ECO:0000256" key="5">
    <source>
        <dbReference type="NCBIfam" id="TIGR00168"/>
    </source>
</evidence>
<keyword evidence="4" id="KW-0963">Cytoplasm</keyword>
<dbReference type="Proteomes" id="UP000178758">
    <property type="component" value="Unassembled WGS sequence"/>
</dbReference>
<dbReference type="Pfam" id="PF05198">
    <property type="entry name" value="IF3_N"/>
    <property type="match status" value="1"/>
</dbReference>
<organism evidence="8 9">
    <name type="scientific">Candidatus Beckwithbacteria bacterium RBG_13_35_6</name>
    <dbReference type="NCBI Taxonomy" id="1797456"/>
    <lineage>
        <taxon>Bacteria</taxon>
        <taxon>Candidatus Beckwithiibacteriota</taxon>
    </lineage>
</organism>
<dbReference type="AlphaFoldDB" id="A0A1F5DH71"/>
<evidence type="ECO:0000259" key="7">
    <source>
        <dbReference type="Pfam" id="PF05198"/>
    </source>
</evidence>
<dbReference type="PANTHER" id="PTHR10938:SF0">
    <property type="entry name" value="TRANSLATION INITIATION FACTOR IF-3, MITOCHONDRIAL"/>
    <property type="match status" value="1"/>
</dbReference>
<dbReference type="SUPFAM" id="SSF54364">
    <property type="entry name" value="Translation initiation factor IF3, N-terminal domain"/>
    <property type="match status" value="1"/>
</dbReference>
<dbReference type="Gene3D" id="3.10.20.80">
    <property type="entry name" value="Translation initiation factor 3 (IF-3), N-terminal domain"/>
    <property type="match status" value="1"/>
</dbReference>
<dbReference type="SUPFAM" id="SSF55200">
    <property type="entry name" value="Translation initiation factor IF3, C-terminal domain"/>
    <property type="match status" value="1"/>
</dbReference>
<dbReference type="InterPro" id="IPR036788">
    <property type="entry name" value="T_IF-3_C_sf"/>
</dbReference>
<evidence type="ECO:0000313" key="8">
    <source>
        <dbReference type="EMBL" id="OGD54529.1"/>
    </source>
</evidence>
<evidence type="ECO:0000259" key="6">
    <source>
        <dbReference type="Pfam" id="PF00707"/>
    </source>
</evidence>
<dbReference type="NCBIfam" id="TIGR00168">
    <property type="entry name" value="infC"/>
    <property type="match status" value="1"/>
</dbReference>
<comment type="subunit">
    <text evidence="4">Monomer.</text>
</comment>
<dbReference type="PANTHER" id="PTHR10938">
    <property type="entry name" value="TRANSLATION INITIATION FACTOR IF-3"/>
    <property type="match status" value="1"/>
</dbReference>
<evidence type="ECO:0000256" key="4">
    <source>
        <dbReference type="HAMAP-Rule" id="MF_00080"/>
    </source>
</evidence>